<dbReference type="CDD" id="cd06257">
    <property type="entry name" value="DnaJ"/>
    <property type="match status" value="1"/>
</dbReference>
<dbReference type="STRING" id="1169540.A0A0G4GXN5"/>
<keyword evidence="3" id="KW-0472">Membrane</keyword>
<feature type="compositionally biased region" description="Low complexity" evidence="2">
    <location>
        <begin position="98"/>
        <end position="111"/>
    </location>
</feature>
<dbReference type="PhylomeDB" id="A0A0G4GXN5"/>
<dbReference type="VEuPathDB" id="CryptoDB:Vbra_18987"/>
<feature type="compositionally biased region" description="Basic and acidic residues" evidence="2">
    <location>
        <begin position="38"/>
        <end position="53"/>
    </location>
</feature>
<reference evidence="5 6" key="1">
    <citation type="submission" date="2014-11" db="EMBL/GenBank/DDBJ databases">
        <authorList>
            <person name="Zhu J."/>
            <person name="Qi W."/>
            <person name="Song R."/>
        </authorList>
    </citation>
    <scope>NUCLEOTIDE SEQUENCE [LARGE SCALE GENOMIC DNA]</scope>
</reference>
<accession>A0A0G4GXN5</accession>
<evidence type="ECO:0000256" key="3">
    <source>
        <dbReference type="SAM" id="Phobius"/>
    </source>
</evidence>
<dbReference type="InterPro" id="IPR051938">
    <property type="entry name" value="Apopto_cytoskel_mod"/>
</dbReference>
<dbReference type="InterPro" id="IPR001623">
    <property type="entry name" value="DnaJ_domain"/>
</dbReference>
<feature type="transmembrane region" description="Helical" evidence="3">
    <location>
        <begin position="257"/>
        <end position="275"/>
    </location>
</feature>
<evidence type="ECO:0000256" key="1">
    <source>
        <dbReference type="ARBA" id="ARBA00023186"/>
    </source>
</evidence>
<organism evidence="5 6">
    <name type="scientific">Vitrella brassicaformis (strain CCMP3155)</name>
    <dbReference type="NCBI Taxonomy" id="1169540"/>
    <lineage>
        <taxon>Eukaryota</taxon>
        <taxon>Sar</taxon>
        <taxon>Alveolata</taxon>
        <taxon>Colpodellida</taxon>
        <taxon>Vitrellaceae</taxon>
        <taxon>Vitrella</taxon>
    </lineage>
</organism>
<evidence type="ECO:0000259" key="4">
    <source>
        <dbReference type="PROSITE" id="PS50076"/>
    </source>
</evidence>
<gene>
    <name evidence="5" type="ORF">Vbra_18987</name>
</gene>
<evidence type="ECO:0000313" key="5">
    <source>
        <dbReference type="EMBL" id="CEM35888.1"/>
    </source>
</evidence>
<name>A0A0G4GXN5_VITBC</name>
<dbReference type="InParanoid" id="A0A0G4GXN5"/>
<dbReference type="Proteomes" id="UP000041254">
    <property type="component" value="Unassembled WGS sequence"/>
</dbReference>
<dbReference type="PANTHER" id="PTHR44145:SF3">
    <property type="entry name" value="DNAJ HOMOLOG SUBFAMILY A MEMBER 3, MITOCHONDRIAL"/>
    <property type="match status" value="1"/>
</dbReference>
<dbReference type="PANTHER" id="PTHR44145">
    <property type="entry name" value="DNAJ HOMOLOG SUBFAMILY A MEMBER 3, MITOCHONDRIAL"/>
    <property type="match status" value="1"/>
</dbReference>
<keyword evidence="6" id="KW-1185">Reference proteome</keyword>
<protein>
    <recommendedName>
        <fullName evidence="4">J domain-containing protein</fullName>
    </recommendedName>
</protein>
<evidence type="ECO:0000313" key="6">
    <source>
        <dbReference type="Proteomes" id="UP000041254"/>
    </source>
</evidence>
<dbReference type="PROSITE" id="PS50076">
    <property type="entry name" value="DNAJ_2"/>
    <property type="match status" value="1"/>
</dbReference>
<dbReference type="Gene3D" id="1.10.287.110">
    <property type="entry name" value="DnaJ domain"/>
    <property type="match status" value="1"/>
</dbReference>
<sequence>MVHGRGASRHVHSSRMVLKTAHDPRYGGGSYKSTGYSKDGRRVGGSHGERRSSGDATSDSSSHNSNNSTSNHHGTWSSQQDNQSARGRSSSGTGGDSSGSNSGSSGSRATGSRGGTAKRRERTYYDVLGIPRTARPSQIKERYLQRVKECHPDQNPNDPRAADRFHEVQEAYKVLNDKWKRSQYDAEIQFTMEDVKAAGSAAQGGAGTTQTMRDYWQHKWRMETAEEREARRERYKKYAAGIKDHVPPDDVHPMFPIAYMVLVFLGVSIVGLFAADIHGQNHPDYSDADTDDSMRGVPLVRAYHNPILDKWEALPEGFEPPPPSALVQYFKTEYPHIQIDMGKIPLGGLTILRVPKTQTMPAEFIMDSITGEIGAAPQAVQKKRQRSYLRT</sequence>
<feature type="region of interest" description="Disordered" evidence="2">
    <location>
        <begin position="1"/>
        <end position="125"/>
    </location>
</feature>
<dbReference type="FunCoup" id="A0A0G4GXN5">
    <property type="interactions" value="1"/>
</dbReference>
<dbReference type="Pfam" id="PF00226">
    <property type="entry name" value="DnaJ"/>
    <property type="match status" value="1"/>
</dbReference>
<keyword evidence="1" id="KW-0143">Chaperone</keyword>
<keyword evidence="3" id="KW-1133">Transmembrane helix</keyword>
<evidence type="ECO:0000256" key="2">
    <source>
        <dbReference type="SAM" id="MobiDB-lite"/>
    </source>
</evidence>
<dbReference type="SUPFAM" id="SSF46565">
    <property type="entry name" value="Chaperone J-domain"/>
    <property type="match status" value="1"/>
</dbReference>
<feature type="compositionally biased region" description="Basic residues" evidence="2">
    <location>
        <begin position="1"/>
        <end position="13"/>
    </location>
</feature>
<proteinExistence type="predicted"/>
<dbReference type="EMBL" id="CDMY01000869">
    <property type="protein sequence ID" value="CEM35888.1"/>
    <property type="molecule type" value="Genomic_DNA"/>
</dbReference>
<feature type="domain" description="J" evidence="4">
    <location>
        <begin position="123"/>
        <end position="188"/>
    </location>
</feature>
<dbReference type="SMART" id="SM00271">
    <property type="entry name" value="DnaJ"/>
    <property type="match status" value="1"/>
</dbReference>
<dbReference type="PRINTS" id="PR00625">
    <property type="entry name" value="JDOMAIN"/>
</dbReference>
<keyword evidence="3" id="KW-0812">Transmembrane</keyword>
<dbReference type="AlphaFoldDB" id="A0A0G4GXN5"/>
<feature type="compositionally biased region" description="Low complexity" evidence="2">
    <location>
        <begin position="54"/>
        <end position="91"/>
    </location>
</feature>
<dbReference type="InterPro" id="IPR036869">
    <property type="entry name" value="J_dom_sf"/>
</dbReference>
<dbReference type="OrthoDB" id="10250354at2759"/>